<evidence type="ECO:0000313" key="2">
    <source>
        <dbReference type="Proteomes" id="UP000319576"/>
    </source>
</evidence>
<dbReference type="AlphaFoldDB" id="A0A517XWV0"/>
<proteinExistence type="predicted"/>
<dbReference type="RefSeq" id="WP_145241342.1">
    <property type="nucleotide sequence ID" value="NZ_CP036273.1"/>
</dbReference>
<dbReference type="KEGG" id="uli:ETAA1_39580"/>
<evidence type="ECO:0000313" key="1">
    <source>
        <dbReference type="EMBL" id="QDU21983.1"/>
    </source>
</evidence>
<name>A0A517XWV0_9BACT</name>
<organism evidence="1 2">
    <name type="scientific">Urbifossiella limnaea</name>
    <dbReference type="NCBI Taxonomy" id="2528023"/>
    <lineage>
        <taxon>Bacteria</taxon>
        <taxon>Pseudomonadati</taxon>
        <taxon>Planctomycetota</taxon>
        <taxon>Planctomycetia</taxon>
        <taxon>Gemmatales</taxon>
        <taxon>Gemmataceae</taxon>
        <taxon>Urbifossiella</taxon>
    </lineage>
</organism>
<dbReference type="OrthoDB" id="9906473at2"/>
<dbReference type="EMBL" id="CP036273">
    <property type="protein sequence ID" value="QDU21983.1"/>
    <property type="molecule type" value="Genomic_DNA"/>
</dbReference>
<sequence length="68" mass="7745">MLTERTHAVAVYADRAGGQWVVRDGAGEFWLLPHTDNPWRDRRPFEPADDSDLEPVPGHYRGLLGLPY</sequence>
<keyword evidence="2" id="KW-1185">Reference proteome</keyword>
<protein>
    <submittedName>
        <fullName evidence="1">Uncharacterized protein</fullName>
    </submittedName>
</protein>
<accession>A0A517XWV0</accession>
<gene>
    <name evidence="1" type="ORF">ETAA1_39580</name>
</gene>
<reference evidence="1 2" key="1">
    <citation type="submission" date="2019-02" db="EMBL/GenBank/DDBJ databases">
        <title>Deep-cultivation of Planctomycetes and their phenomic and genomic characterization uncovers novel biology.</title>
        <authorList>
            <person name="Wiegand S."/>
            <person name="Jogler M."/>
            <person name="Boedeker C."/>
            <person name="Pinto D."/>
            <person name="Vollmers J."/>
            <person name="Rivas-Marin E."/>
            <person name="Kohn T."/>
            <person name="Peeters S.H."/>
            <person name="Heuer A."/>
            <person name="Rast P."/>
            <person name="Oberbeckmann S."/>
            <person name="Bunk B."/>
            <person name="Jeske O."/>
            <person name="Meyerdierks A."/>
            <person name="Storesund J.E."/>
            <person name="Kallscheuer N."/>
            <person name="Luecker S."/>
            <person name="Lage O.M."/>
            <person name="Pohl T."/>
            <person name="Merkel B.J."/>
            <person name="Hornburger P."/>
            <person name="Mueller R.-W."/>
            <person name="Bruemmer F."/>
            <person name="Labrenz M."/>
            <person name="Spormann A.M."/>
            <person name="Op den Camp H."/>
            <person name="Overmann J."/>
            <person name="Amann R."/>
            <person name="Jetten M.S.M."/>
            <person name="Mascher T."/>
            <person name="Medema M.H."/>
            <person name="Devos D.P."/>
            <person name="Kaster A.-K."/>
            <person name="Ovreas L."/>
            <person name="Rohde M."/>
            <person name="Galperin M.Y."/>
            <person name="Jogler C."/>
        </authorList>
    </citation>
    <scope>NUCLEOTIDE SEQUENCE [LARGE SCALE GENOMIC DNA]</scope>
    <source>
        <strain evidence="1 2">ETA_A1</strain>
    </source>
</reference>
<dbReference type="Proteomes" id="UP000319576">
    <property type="component" value="Chromosome"/>
</dbReference>